<proteinExistence type="predicted"/>
<comment type="caution">
    <text evidence="6">The sequence shown here is derived from an EMBL/GenBank/DDBJ whole genome shotgun (WGS) entry which is preliminary data.</text>
</comment>
<reference evidence="6 7" key="1">
    <citation type="submission" date="2024-06" db="EMBL/GenBank/DDBJ databases">
        <title>Chitinophaga defluvii sp. nov., isolated from municipal sewage.</title>
        <authorList>
            <person name="Zhang L."/>
        </authorList>
    </citation>
    <scope>NUCLEOTIDE SEQUENCE [LARGE SCALE GENOMIC DNA]</scope>
    <source>
        <strain evidence="6 7">H8</strain>
    </source>
</reference>
<dbReference type="PANTHER" id="PTHR42872:SF6">
    <property type="entry name" value="PROTEIN-GLUTAMATE METHYLESTERASE_PROTEIN-GLUTAMINE GLUTAMINASE"/>
    <property type="match status" value="1"/>
</dbReference>
<dbReference type="PROSITE" id="PS50122">
    <property type="entry name" value="CHEB"/>
    <property type="match status" value="1"/>
</dbReference>
<dbReference type="Proteomes" id="UP001549749">
    <property type="component" value="Unassembled WGS sequence"/>
</dbReference>
<feature type="active site" evidence="4">
    <location>
        <position position="14"/>
    </location>
</feature>
<dbReference type="EMBL" id="JBEXAC010000001">
    <property type="protein sequence ID" value="MET6997991.1"/>
    <property type="molecule type" value="Genomic_DNA"/>
</dbReference>
<feature type="active site" evidence="4">
    <location>
        <position position="41"/>
    </location>
</feature>
<keyword evidence="1 4" id="KW-0378">Hydrolase</keyword>
<sequence>MINQFYDIITIGGSAGSIPILIDLLDGMPDYFSQSVIIVLHRLKNVQSEMDRLLSVKQRITEPEDKEMIVQGGIYLAPQNYHLQVEDDHSFSLDYSELVNYSRPSIDVAFSSIAAVYRSRVLGILLSGANKDGAAGLSCIISAGGTGIVQDPQTALYGEMPQSAIEINNNVKVMDVGEIISFIDTVSK</sequence>
<organism evidence="6 7">
    <name type="scientific">Chitinophaga defluvii</name>
    <dbReference type="NCBI Taxonomy" id="3163343"/>
    <lineage>
        <taxon>Bacteria</taxon>
        <taxon>Pseudomonadati</taxon>
        <taxon>Bacteroidota</taxon>
        <taxon>Chitinophagia</taxon>
        <taxon>Chitinophagales</taxon>
        <taxon>Chitinophagaceae</taxon>
        <taxon>Chitinophaga</taxon>
    </lineage>
</organism>
<evidence type="ECO:0000256" key="2">
    <source>
        <dbReference type="ARBA" id="ARBA00039140"/>
    </source>
</evidence>
<comment type="catalytic activity">
    <reaction evidence="3">
        <text>[protein]-L-glutamate 5-O-methyl ester + H2O = L-glutamyl-[protein] + methanol + H(+)</text>
        <dbReference type="Rhea" id="RHEA:23236"/>
        <dbReference type="Rhea" id="RHEA-COMP:10208"/>
        <dbReference type="Rhea" id="RHEA-COMP:10311"/>
        <dbReference type="ChEBI" id="CHEBI:15377"/>
        <dbReference type="ChEBI" id="CHEBI:15378"/>
        <dbReference type="ChEBI" id="CHEBI:17790"/>
        <dbReference type="ChEBI" id="CHEBI:29973"/>
        <dbReference type="ChEBI" id="CHEBI:82795"/>
        <dbReference type="EC" id="3.1.1.61"/>
    </reaction>
</comment>
<evidence type="ECO:0000256" key="3">
    <source>
        <dbReference type="ARBA" id="ARBA00048267"/>
    </source>
</evidence>
<dbReference type="Pfam" id="PF01339">
    <property type="entry name" value="CheB_methylest"/>
    <property type="match status" value="1"/>
</dbReference>
<dbReference type="InterPro" id="IPR035909">
    <property type="entry name" value="CheB_C"/>
</dbReference>
<name>A0ABV2T4N6_9BACT</name>
<evidence type="ECO:0000256" key="1">
    <source>
        <dbReference type="ARBA" id="ARBA00022801"/>
    </source>
</evidence>
<feature type="domain" description="CheB-type methylesterase" evidence="5">
    <location>
        <begin position="2"/>
        <end position="188"/>
    </location>
</feature>
<dbReference type="SUPFAM" id="SSF52738">
    <property type="entry name" value="Methylesterase CheB, C-terminal domain"/>
    <property type="match status" value="1"/>
</dbReference>
<gene>
    <name evidence="6" type="ORF">ABR189_11450</name>
</gene>
<keyword evidence="4" id="KW-0145">Chemotaxis</keyword>
<protein>
    <recommendedName>
        <fullName evidence="2">protein-glutamate methylesterase</fullName>
        <ecNumber evidence="2">3.1.1.61</ecNumber>
    </recommendedName>
</protein>
<dbReference type="Gene3D" id="3.40.50.180">
    <property type="entry name" value="Methylesterase CheB, C-terminal domain"/>
    <property type="match status" value="1"/>
</dbReference>
<dbReference type="RefSeq" id="WP_354660626.1">
    <property type="nucleotide sequence ID" value="NZ_JBEXAC010000001.1"/>
</dbReference>
<dbReference type="PANTHER" id="PTHR42872">
    <property type="entry name" value="PROTEIN-GLUTAMATE METHYLESTERASE/PROTEIN-GLUTAMINE GLUTAMINASE"/>
    <property type="match status" value="1"/>
</dbReference>
<accession>A0ABV2T4N6</accession>
<evidence type="ECO:0000313" key="7">
    <source>
        <dbReference type="Proteomes" id="UP001549749"/>
    </source>
</evidence>
<dbReference type="CDD" id="cd16433">
    <property type="entry name" value="CheB"/>
    <property type="match status" value="1"/>
</dbReference>
<evidence type="ECO:0000256" key="4">
    <source>
        <dbReference type="PROSITE-ProRule" id="PRU00050"/>
    </source>
</evidence>
<dbReference type="InterPro" id="IPR000673">
    <property type="entry name" value="Sig_transdc_resp-reg_Me-estase"/>
</dbReference>
<dbReference type="EC" id="3.1.1.61" evidence="2"/>
<feature type="active site" evidence="4">
    <location>
        <position position="132"/>
    </location>
</feature>
<keyword evidence="7" id="KW-1185">Reference proteome</keyword>
<evidence type="ECO:0000313" key="6">
    <source>
        <dbReference type="EMBL" id="MET6997991.1"/>
    </source>
</evidence>
<evidence type="ECO:0000259" key="5">
    <source>
        <dbReference type="PROSITE" id="PS50122"/>
    </source>
</evidence>